<dbReference type="InterPro" id="IPR010607">
    <property type="entry name" value="DUF1194"/>
</dbReference>
<evidence type="ECO:0000256" key="1">
    <source>
        <dbReference type="SAM" id="SignalP"/>
    </source>
</evidence>
<proteinExistence type="predicted"/>
<gene>
    <name evidence="2" type="ORF">FLO80_01110</name>
</gene>
<protein>
    <submittedName>
        <fullName evidence="2">DUF1194 domain-containing protein</fullName>
    </submittedName>
</protein>
<comment type="caution">
    <text evidence="2">The sequence shown here is derived from an EMBL/GenBank/DDBJ whole genome shotgun (WGS) entry which is preliminary data.</text>
</comment>
<dbReference type="RefSeq" id="WP_111362393.1">
    <property type="nucleotide sequence ID" value="NZ_VINQ01000001.1"/>
</dbReference>
<evidence type="ECO:0000313" key="2">
    <source>
        <dbReference type="EMBL" id="KAA0920805.1"/>
    </source>
</evidence>
<dbReference type="SUPFAM" id="SSF53300">
    <property type="entry name" value="vWA-like"/>
    <property type="match status" value="1"/>
</dbReference>
<accession>A0A5A9ZVZ0</accession>
<name>A0A5A9ZVZ0_9RHOB</name>
<dbReference type="AlphaFoldDB" id="A0A5A9ZVZ0"/>
<reference evidence="2 3" key="1">
    <citation type="submission" date="2019-07" db="EMBL/GenBank/DDBJ databases">
        <title>Aquicoccus porphyridii gen. nov., sp. nov., isolated from a small marine red alga, Porphyridium marinum.</title>
        <authorList>
            <person name="Liu L."/>
        </authorList>
    </citation>
    <scope>NUCLEOTIDE SEQUENCE [LARGE SCALE GENOMIC DNA]</scope>
    <source>
        <strain evidence="2 3">L1 8-17</strain>
    </source>
</reference>
<dbReference type="Proteomes" id="UP000325291">
    <property type="component" value="Unassembled WGS sequence"/>
</dbReference>
<evidence type="ECO:0000313" key="3">
    <source>
        <dbReference type="Proteomes" id="UP000325291"/>
    </source>
</evidence>
<organism evidence="2 3">
    <name type="scientific">Aquicoccus porphyridii</name>
    <dbReference type="NCBI Taxonomy" id="1852029"/>
    <lineage>
        <taxon>Bacteria</taxon>
        <taxon>Pseudomonadati</taxon>
        <taxon>Pseudomonadota</taxon>
        <taxon>Alphaproteobacteria</taxon>
        <taxon>Rhodobacterales</taxon>
        <taxon>Paracoccaceae</taxon>
        <taxon>Aquicoccus</taxon>
    </lineage>
</organism>
<dbReference type="EMBL" id="VINQ01000001">
    <property type="protein sequence ID" value="KAA0920805.1"/>
    <property type="molecule type" value="Genomic_DNA"/>
</dbReference>
<feature type="chain" id="PRO_5023121289" evidence="1">
    <location>
        <begin position="18"/>
        <end position="260"/>
    </location>
</feature>
<feature type="signal peptide" evidence="1">
    <location>
        <begin position="1"/>
        <end position="17"/>
    </location>
</feature>
<dbReference type="Pfam" id="PF06707">
    <property type="entry name" value="DUF1194"/>
    <property type="match status" value="1"/>
</dbReference>
<dbReference type="Gene3D" id="3.40.50.410">
    <property type="entry name" value="von Willebrand factor, type A domain"/>
    <property type="match status" value="1"/>
</dbReference>
<sequence>MRALIALLLCLALPLRAEEVDVKLLLAVDVSRSMQFHELEIQRRGYAEALQSPEVIAAITGGMIGTIALSYVEWAGAGSHRVVVPWTRIASAEDAARVAEIIHANFETTLRQTSISSALDFSITHLENSDFKGLRRVIDVSGDGPNNDGPPVTAARDRALARGIIINGLPLMTRDAMSDRWGIPDLDAYYRNCVIAGPGAFVIPVLDWQEFAHAVRRKLVLEIAGLAPPATPRVIPVAAYDCLIGEKIWHRNMQRYWLEP</sequence>
<keyword evidence="1" id="KW-0732">Signal</keyword>
<keyword evidence="3" id="KW-1185">Reference proteome</keyword>
<dbReference type="InterPro" id="IPR036465">
    <property type="entry name" value="vWFA_dom_sf"/>
</dbReference>